<keyword evidence="3" id="KW-1185">Reference proteome</keyword>
<keyword evidence="1" id="KW-0812">Transmembrane</keyword>
<sequence length="58" mass="6835">MKLLLKNNDGFVSISAFFLLSYITGVFFWYMSRVLMVIEVRNSIIGLYEKEIIQILTR</sequence>
<dbReference type="EMBL" id="CAJEWE010000010">
    <property type="protein sequence ID" value="CAD2077107.1"/>
    <property type="molecule type" value="Genomic_DNA"/>
</dbReference>
<accession>A0A6V7RIP1</accession>
<comment type="caution">
    <text evidence="2">The sequence shown here is derived from an EMBL/GenBank/DDBJ whole genome shotgun (WGS) entry which is preliminary data.</text>
</comment>
<keyword evidence="1" id="KW-1133">Transmembrane helix</keyword>
<gene>
    <name evidence="2" type="ORF">JEOSCH030_01224</name>
</gene>
<protein>
    <submittedName>
        <fullName evidence="2">Uncharacterized protein</fullName>
    </submittedName>
</protein>
<feature type="transmembrane region" description="Helical" evidence="1">
    <location>
        <begin position="12"/>
        <end position="31"/>
    </location>
</feature>
<name>A0A6V7RIP1_9BACL</name>
<evidence type="ECO:0000313" key="2">
    <source>
        <dbReference type="EMBL" id="CAD2077107.1"/>
    </source>
</evidence>
<evidence type="ECO:0000313" key="3">
    <source>
        <dbReference type="Proteomes" id="UP000521032"/>
    </source>
</evidence>
<proteinExistence type="predicted"/>
<evidence type="ECO:0000256" key="1">
    <source>
        <dbReference type="SAM" id="Phobius"/>
    </source>
</evidence>
<organism evidence="2 3">
    <name type="scientific">Phocicoccus schoeneichii</name>
    <dbReference type="NCBI Taxonomy" id="1812261"/>
    <lineage>
        <taxon>Bacteria</taxon>
        <taxon>Bacillati</taxon>
        <taxon>Bacillota</taxon>
        <taxon>Bacilli</taxon>
        <taxon>Bacillales</taxon>
        <taxon>Salinicoccaceae</taxon>
        <taxon>Phocicoccus</taxon>
    </lineage>
</organism>
<keyword evidence="1" id="KW-0472">Membrane</keyword>
<dbReference type="AlphaFoldDB" id="A0A6V7RIP1"/>
<reference evidence="2 3" key="1">
    <citation type="submission" date="2020-07" db="EMBL/GenBank/DDBJ databases">
        <authorList>
            <person name="Criscuolo A."/>
        </authorList>
    </citation>
    <scope>NUCLEOTIDE SEQUENCE [LARGE SCALE GENOMIC DNA]</scope>
    <source>
        <strain evidence="3">CIP 111030</strain>
    </source>
</reference>
<dbReference type="Proteomes" id="UP000521032">
    <property type="component" value="Unassembled WGS sequence"/>
</dbReference>